<dbReference type="Gene3D" id="3.40.630.30">
    <property type="match status" value="1"/>
</dbReference>
<reference evidence="4" key="1">
    <citation type="submission" date="2022-06" db="EMBL/GenBank/DDBJ databases">
        <title>Ornithinimicrobium JY.X270.</title>
        <authorList>
            <person name="Huang Y."/>
        </authorList>
    </citation>
    <scope>NUCLEOTIDE SEQUENCE</scope>
    <source>
        <strain evidence="4">JY.X270</strain>
    </source>
</reference>
<dbReference type="SUPFAM" id="SSF55729">
    <property type="entry name" value="Acyl-CoA N-acyltransferases (Nat)"/>
    <property type="match status" value="1"/>
</dbReference>
<evidence type="ECO:0000313" key="4">
    <source>
        <dbReference type="EMBL" id="USQ77216.1"/>
    </source>
</evidence>
<accession>A0ABY4YK84</accession>
<evidence type="ECO:0000256" key="1">
    <source>
        <dbReference type="ARBA" id="ARBA00022679"/>
    </source>
</evidence>
<proteinExistence type="predicted"/>
<evidence type="ECO:0000259" key="3">
    <source>
        <dbReference type="PROSITE" id="PS51186"/>
    </source>
</evidence>
<dbReference type="Pfam" id="PF00583">
    <property type="entry name" value="Acetyltransf_1"/>
    <property type="match status" value="1"/>
</dbReference>
<dbReference type="EMBL" id="CP099490">
    <property type="protein sequence ID" value="USQ77216.1"/>
    <property type="molecule type" value="Genomic_DNA"/>
</dbReference>
<dbReference type="InterPro" id="IPR050832">
    <property type="entry name" value="Bact_Acetyltransf"/>
</dbReference>
<dbReference type="InterPro" id="IPR000182">
    <property type="entry name" value="GNAT_dom"/>
</dbReference>
<gene>
    <name evidence="4" type="ORF">NF557_04695</name>
</gene>
<dbReference type="PANTHER" id="PTHR43877">
    <property type="entry name" value="AMINOALKYLPHOSPHONATE N-ACETYLTRANSFERASE-RELATED-RELATED"/>
    <property type="match status" value="1"/>
</dbReference>
<dbReference type="CDD" id="cd04301">
    <property type="entry name" value="NAT_SF"/>
    <property type="match status" value="1"/>
</dbReference>
<organism evidence="4 5">
    <name type="scientific">Ornithinimicrobium cryptoxanthini</name>
    <dbReference type="NCBI Taxonomy" id="2934161"/>
    <lineage>
        <taxon>Bacteria</taxon>
        <taxon>Bacillati</taxon>
        <taxon>Actinomycetota</taxon>
        <taxon>Actinomycetes</taxon>
        <taxon>Micrococcales</taxon>
        <taxon>Ornithinimicrobiaceae</taxon>
        <taxon>Ornithinimicrobium</taxon>
    </lineage>
</organism>
<dbReference type="PROSITE" id="PS51186">
    <property type="entry name" value="GNAT"/>
    <property type="match status" value="1"/>
</dbReference>
<keyword evidence="1" id="KW-0808">Transferase</keyword>
<evidence type="ECO:0000313" key="5">
    <source>
        <dbReference type="Proteomes" id="UP001056535"/>
    </source>
</evidence>
<name>A0ABY4YK84_9MICO</name>
<evidence type="ECO:0000256" key="2">
    <source>
        <dbReference type="ARBA" id="ARBA00023315"/>
    </source>
</evidence>
<dbReference type="InterPro" id="IPR016181">
    <property type="entry name" value="Acyl_CoA_acyltransferase"/>
</dbReference>
<keyword evidence="2" id="KW-0012">Acyltransferase</keyword>
<dbReference type="RefSeq" id="WP_252622115.1">
    <property type="nucleotide sequence ID" value="NZ_CP099490.1"/>
</dbReference>
<dbReference type="Proteomes" id="UP001056535">
    <property type="component" value="Chromosome"/>
</dbReference>
<sequence>MTITIVRDHDPEATRRILAALPDWFGIPEANEHYVQAAAEKDSYLARVGDATVGVALVDRHFPETAEIHLIAVAPGHHGSGVGSALVEALEADVRRDGARLLEVKTVGSSFEDEGYAATRAFYQARGFLPLEEVSALDWDGPTLIMVKAL</sequence>
<keyword evidence="5" id="KW-1185">Reference proteome</keyword>
<protein>
    <submittedName>
        <fullName evidence="4">GNAT family N-acetyltransferase</fullName>
    </submittedName>
</protein>
<feature type="domain" description="N-acetyltransferase" evidence="3">
    <location>
        <begin position="4"/>
        <end position="150"/>
    </location>
</feature>